<proteinExistence type="inferred from homology"/>
<keyword evidence="5 9" id="KW-1133">Transmembrane helix</keyword>
<evidence type="ECO:0000256" key="3">
    <source>
        <dbReference type="ARBA" id="ARBA00022475"/>
    </source>
</evidence>
<sequence length="117" mass="12510">MFKLIASMPPMIALSVAIVCEVIATSMLPKTQQFTQIVPTLITLAGYAVAFFMLSVTVKAVPIGIAYAIWCGAGIVLVAMISWLWHGQQLDFPALIGMLLILSGTIVINVFSSSVSH</sequence>
<dbReference type="InterPro" id="IPR037185">
    <property type="entry name" value="EmrE-like"/>
</dbReference>
<dbReference type="SUPFAM" id="SSF103481">
    <property type="entry name" value="Multidrug resistance efflux transporter EmrE"/>
    <property type="match status" value="1"/>
</dbReference>
<dbReference type="GO" id="GO:0005886">
    <property type="term" value="C:plasma membrane"/>
    <property type="evidence" value="ECO:0007669"/>
    <property type="project" value="UniProtKB-SubCell"/>
</dbReference>
<comment type="similarity">
    <text evidence="7 8">Belongs to the drug/metabolite transporter (DMT) superfamily. Small multidrug resistance (SMR) (TC 2.A.7.1) family.</text>
</comment>
<dbReference type="OrthoDB" id="9808638at2"/>
<dbReference type="PANTHER" id="PTHR30561">
    <property type="entry name" value="SMR FAMILY PROTON-DEPENDENT DRUG EFFLUX TRANSPORTER SUGE"/>
    <property type="match status" value="1"/>
</dbReference>
<gene>
    <name evidence="10" type="ORF">C9J01_19780</name>
</gene>
<evidence type="ECO:0000313" key="10">
    <source>
        <dbReference type="EMBL" id="PSW09793.1"/>
    </source>
</evidence>
<accession>A0A2T3N8Y3</accession>
<feature type="transmembrane region" description="Helical" evidence="9">
    <location>
        <begin position="34"/>
        <end position="58"/>
    </location>
</feature>
<evidence type="ECO:0000256" key="4">
    <source>
        <dbReference type="ARBA" id="ARBA00022692"/>
    </source>
</evidence>
<reference evidence="10 11" key="1">
    <citation type="submission" date="2018-03" db="EMBL/GenBank/DDBJ databases">
        <title>Whole genome sequencing of Histamine producing bacteria.</title>
        <authorList>
            <person name="Butler K."/>
        </authorList>
    </citation>
    <scope>NUCLEOTIDE SEQUENCE [LARGE SCALE GENOMIC DNA]</scope>
    <source>
        <strain evidence="10 11">DSM 19138</strain>
    </source>
</reference>
<comment type="caution">
    <text evidence="10">The sequence shown here is derived from an EMBL/GenBank/DDBJ whole genome shotgun (WGS) entry which is preliminary data.</text>
</comment>
<evidence type="ECO:0000256" key="1">
    <source>
        <dbReference type="ARBA" id="ARBA00004651"/>
    </source>
</evidence>
<dbReference type="Pfam" id="PF00893">
    <property type="entry name" value="Multi_Drug_Res"/>
    <property type="match status" value="1"/>
</dbReference>
<comment type="subcellular location">
    <subcellularLocation>
        <location evidence="1 8">Cell membrane</location>
        <topology evidence="1 8">Multi-pass membrane protein</topology>
    </subcellularLocation>
</comment>
<dbReference type="AlphaFoldDB" id="A0A2T3N8Y3"/>
<evidence type="ECO:0000256" key="9">
    <source>
        <dbReference type="SAM" id="Phobius"/>
    </source>
</evidence>
<evidence type="ECO:0000313" key="11">
    <source>
        <dbReference type="Proteomes" id="UP000241346"/>
    </source>
</evidence>
<evidence type="ECO:0000256" key="6">
    <source>
        <dbReference type="ARBA" id="ARBA00023136"/>
    </source>
</evidence>
<organism evidence="10 11">
    <name type="scientific">Photobacterium rosenbergii</name>
    <dbReference type="NCBI Taxonomy" id="294936"/>
    <lineage>
        <taxon>Bacteria</taxon>
        <taxon>Pseudomonadati</taxon>
        <taxon>Pseudomonadota</taxon>
        <taxon>Gammaproteobacteria</taxon>
        <taxon>Vibrionales</taxon>
        <taxon>Vibrionaceae</taxon>
        <taxon>Photobacterium</taxon>
    </lineage>
</organism>
<keyword evidence="6 9" id="KW-0472">Membrane</keyword>
<dbReference type="Proteomes" id="UP000241346">
    <property type="component" value="Unassembled WGS sequence"/>
</dbReference>
<dbReference type="GO" id="GO:0031460">
    <property type="term" value="P:glycine betaine transport"/>
    <property type="evidence" value="ECO:0007669"/>
    <property type="project" value="TreeGrafter"/>
</dbReference>
<dbReference type="GO" id="GO:1990961">
    <property type="term" value="P:xenobiotic detoxification by transmembrane export across the plasma membrane"/>
    <property type="evidence" value="ECO:0007669"/>
    <property type="project" value="UniProtKB-ARBA"/>
</dbReference>
<dbReference type="InterPro" id="IPR000390">
    <property type="entry name" value="Small_drug/metabolite_transptr"/>
</dbReference>
<feature type="transmembrane region" description="Helical" evidence="9">
    <location>
        <begin position="65"/>
        <end position="86"/>
    </location>
</feature>
<dbReference type="GO" id="GO:0015220">
    <property type="term" value="F:choline transmembrane transporter activity"/>
    <property type="evidence" value="ECO:0007669"/>
    <property type="project" value="TreeGrafter"/>
</dbReference>
<dbReference type="GO" id="GO:0015199">
    <property type="term" value="F:amino-acid betaine transmembrane transporter activity"/>
    <property type="evidence" value="ECO:0007669"/>
    <property type="project" value="TreeGrafter"/>
</dbReference>
<dbReference type="InterPro" id="IPR045324">
    <property type="entry name" value="Small_multidrug_res"/>
</dbReference>
<dbReference type="GO" id="GO:0015297">
    <property type="term" value="F:antiporter activity"/>
    <property type="evidence" value="ECO:0007669"/>
    <property type="project" value="TreeGrafter"/>
</dbReference>
<dbReference type="PANTHER" id="PTHR30561:SF1">
    <property type="entry name" value="MULTIDRUG TRANSPORTER EMRE"/>
    <property type="match status" value="1"/>
</dbReference>
<keyword evidence="3" id="KW-1003">Cell membrane</keyword>
<keyword evidence="4 8" id="KW-0812">Transmembrane</keyword>
<evidence type="ECO:0000256" key="5">
    <source>
        <dbReference type="ARBA" id="ARBA00022989"/>
    </source>
</evidence>
<evidence type="ECO:0000256" key="2">
    <source>
        <dbReference type="ARBA" id="ARBA00022448"/>
    </source>
</evidence>
<protein>
    <submittedName>
        <fullName evidence="10">QacE family quaternary ammonium compound efflux SMR transporter</fullName>
    </submittedName>
</protein>
<dbReference type="Gene3D" id="1.10.3730.20">
    <property type="match status" value="1"/>
</dbReference>
<dbReference type="FunFam" id="1.10.3730.20:FF:000001">
    <property type="entry name" value="Quaternary ammonium compound resistance transporter SugE"/>
    <property type="match status" value="1"/>
</dbReference>
<evidence type="ECO:0000256" key="8">
    <source>
        <dbReference type="RuleBase" id="RU003942"/>
    </source>
</evidence>
<keyword evidence="2" id="KW-0813">Transport</keyword>
<name>A0A2T3N8Y3_9GAMM</name>
<evidence type="ECO:0000256" key="7">
    <source>
        <dbReference type="ARBA" id="ARBA00038032"/>
    </source>
</evidence>
<dbReference type="EMBL" id="PYMB01000013">
    <property type="protein sequence ID" value="PSW09793.1"/>
    <property type="molecule type" value="Genomic_DNA"/>
</dbReference>
<feature type="transmembrane region" description="Helical" evidence="9">
    <location>
        <begin position="92"/>
        <end position="111"/>
    </location>
</feature>